<gene>
    <name evidence="8" type="ORF">PLXY2_LOCUS14924</name>
</gene>
<comment type="caution">
    <text evidence="8">The sequence shown here is derived from an EMBL/GenBank/DDBJ whole genome shotgun (WGS) entry which is preliminary data.</text>
</comment>
<dbReference type="EMBL" id="CAJHNJ030000153">
    <property type="protein sequence ID" value="CAG9136668.1"/>
    <property type="molecule type" value="Genomic_DNA"/>
</dbReference>
<evidence type="ECO:0000259" key="7">
    <source>
        <dbReference type="PROSITE" id="PS51366"/>
    </source>
</evidence>
<evidence type="ECO:0000313" key="9">
    <source>
        <dbReference type="Proteomes" id="UP000653454"/>
    </source>
</evidence>
<dbReference type="GO" id="GO:0005634">
    <property type="term" value="C:nucleus"/>
    <property type="evidence" value="ECO:0007669"/>
    <property type="project" value="TreeGrafter"/>
</dbReference>
<evidence type="ECO:0000256" key="5">
    <source>
        <dbReference type="ARBA" id="ARBA00023242"/>
    </source>
</evidence>
<accession>A0A8S4GD65</accession>
<evidence type="ECO:0000256" key="6">
    <source>
        <dbReference type="SAM" id="MobiDB-lite"/>
    </source>
</evidence>
<dbReference type="Proteomes" id="UP000653454">
    <property type="component" value="Unassembled WGS sequence"/>
</dbReference>
<feature type="compositionally biased region" description="Basic residues" evidence="6">
    <location>
        <begin position="35"/>
        <end position="44"/>
    </location>
</feature>
<comment type="similarity">
    <text evidence="2">Belongs to the PDCD4 family.</text>
</comment>
<dbReference type="PANTHER" id="PTHR12626">
    <property type="entry name" value="PROGRAMMED CELL DEATH 4"/>
    <property type="match status" value="1"/>
</dbReference>
<feature type="domain" description="MI" evidence="7">
    <location>
        <begin position="135"/>
        <end position="256"/>
    </location>
</feature>
<dbReference type="GO" id="GO:0045892">
    <property type="term" value="P:negative regulation of DNA-templated transcription"/>
    <property type="evidence" value="ECO:0007669"/>
    <property type="project" value="InterPro"/>
</dbReference>
<evidence type="ECO:0000256" key="1">
    <source>
        <dbReference type="ARBA" id="ARBA00004496"/>
    </source>
</evidence>
<dbReference type="Pfam" id="PF02847">
    <property type="entry name" value="MA3"/>
    <property type="match status" value="3"/>
</dbReference>
<keyword evidence="4" id="KW-0677">Repeat</keyword>
<feature type="compositionally biased region" description="Basic residues" evidence="6">
    <location>
        <begin position="65"/>
        <end position="82"/>
    </location>
</feature>
<dbReference type="InterPro" id="IPR003891">
    <property type="entry name" value="Initiation_fac_eIF4g_MI"/>
</dbReference>
<organism evidence="8 9">
    <name type="scientific">Plutella xylostella</name>
    <name type="common">Diamondback moth</name>
    <name type="synonym">Plutella maculipennis</name>
    <dbReference type="NCBI Taxonomy" id="51655"/>
    <lineage>
        <taxon>Eukaryota</taxon>
        <taxon>Metazoa</taxon>
        <taxon>Ecdysozoa</taxon>
        <taxon>Arthropoda</taxon>
        <taxon>Hexapoda</taxon>
        <taxon>Insecta</taxon>
        <taxon>Pterygota</taxon>
        <taxon>Neoptera</taxon>
        <taxon>Endopterygota</taxon>
        <taxon>Lepidoptera</taxon>
        <taxon>Glossata</taxon>
        <taxon>Ditrysia</taxon>
        <taxon>Yponomeutoidea</taxon>
        <taxon>Plutellidae</taxon>
        <taxon>Plutella</taxon>
    </lineage>
</organism>
<dbReference type="SMART" id="SM00544">
    <property type="entry name" value="MA3"/>
    <property type="match status" value="2"/>
</dbReference>
<keyword evidence="3" id="KW-0963">Cytoplasm</keyword>
<dbReference type="InterPro" id="IPR016024">
    <property type="entry name" value="ARM-type_fold"/>
</dbReference>
<evidence type="ECO:0000313" key="8">
    <source>
        <dbReference type="EMBL" id="CAG9136668.1"/>
    </source>
</evidence>
<proteinExistence type="inferred from homology"/>
<evidence type="ECO:0000256" key="3">
    <source>
        <dbReference type="ARBA" id="ARBA00022490"/>
    </source>
</evidence>
<evidence type="ECO:0000256" key="2">
    <source>
        <dbReference type="ARBA" id="ARBA00005497"/>
    </source>
</evidence>
<name>A0A8S4GD65_PLUXY</name>
<dbReference type="PANTHER" id="PTHR12626:SF0">
    <property type="entry name" value="PROGRAMMED CELL DEATH PROTEIN 4"/>
    <property type="match status" value="1"/>
</dbReference>
<dbReference type="SUPFAM" id="SSF48371">
    <property type="entry name" value="ARM repeat"/>
    <property type="match status" value="3"/>
</dbReference>
<dbReference type="GO" id="GO:0005829">
    <property type="term" value="C:cytosol"/>
    <property type="evidence" value="ECO:0007669"/>
    <property type="project" value="TreeGrafter"/>
</dbReference>
<reference evidence="8" key="1">
    <citation type="submission" date="2020-11" db="EMBL/GenBank/DDBJ databases">
        <authorList>
            <person name="Whiteford S."/>
        </authorList>
    </citation>
    <scope>NUCLEOTIDE SEQUENCE</scope>
</reference>
<dbReference type="AlphaFoldDB" id="A0A8S4GD65"/>
<feature type="compositionally biased region" description="Gly residues" evidence="6">
    <location>
        <begin position="83"/>
        <end position="92"/>
    </location>
</feature>
<evidence type="ECO:0000256" key="4">
    <source>
        <dbReference type="ARBA" id="ARBA00022737"/>
    </source>
</evidence>
<comment type="subcellular location">
    <subcellularLocation>
        <location evidence="1">Cytoplasm</location>
    </subcellularLocation>
</comment>
<dbReference type="PROSITE" id="PS51366">
    <property type="entry name" value="MI"/>
    <property type="match status" value="2"/>
</dbReference>
<dbReference type="FunFam" id="1.25.40.180:FF:000009">
    <property type="entry name" value="programmed cell death protein 4"/>
    <property type="match status" value="1"/>
</dbReference>
<dbReference type="Gene3D" id="1.25.40.180">
    <property type="match status" value="4"/>
</dbReference>
<protein>
    <submittedName>
        <fullName evidence="8">(diamondback moth) hypothetical protein</fullName>
    </submittedName>
</protein>
<sequence>MEVEQVASDSENVAVDGPEKPVAGAGDAATPHSERLRRKNKKFLRTNSKEKETVAAAPTPLPKYRSWKNSRRPRNGHGRGLPKKGGAGGKGVWGIPGSELLEELEEDANDPNYDPEAAGGDLELKQLILEADAEEIVRKSESVILEYFEHGDTAAAAEEFLEFVTSSRSHVICETIVEVALDHKPSHCEMASVLISDLYGRVFTAKDIALAFENLLDRLPDLVLDTPEAPTLVANFIARCVADDCLPPRFVQRTDYANDYASGFILAYSSSSHPLPHQPCGLVLEAPTLVANFIARCVADDCLPPRFVQRTDYANDYARQAIHRAETLLSMKQGLVRLDNIWGVGGGIRPVKSLIRQIQLLLKEYLTSGDLAEAARCVRGLETPHFHHELVYETILLAIETINSSVEEQLCTFLAELRRSLAVSPEQMDRRPSARQWRSSCARSWRSCGARSPCPPSRWTGSVVIIIIISTETISSSVEEQLCTFLAELRRSLAVSPEQMDRGFLRVLEDMSDIVLDVPLAYIMLDRFVDKCTRRFRLGDHVLKRMPTSHLHHMRQPAPCTLAPRAGDMSDIVLDVPLAYIMLDRFVDKCTRRFRLGDHVLKRMPTSHLHHMRQPTPCTLAPRAGDMSDIVLDVPLAYIMLDRFVDKCTRRFRLGDRVLKRMPTSHLHHMRQPTPCTLAPRAGDMSDIVLDVPLAYIMLDRFVDKCTRRFRLGDRVLKRMPTSHLHHMRQPAPCTLAPRAGDMSDIVLDVPLAYIMLDRFVDKCTRRFRLGDHVLKRMPTSHLHHMRQPTPCTLAPRAGDMSDIVLDVPLAYIMLDRFVDKCTRRFRLGDRVLPSMPTSQPPCTLAPRAGDMSDIVLDVPLAYIMLDRFVDKCTRRFRLGDRVLPSMPTSHLHHMRQPTPCTLAPRAGDMSDIVLDVPLAYIMLDRFVDKCTRRFRLGDRVLPSMPTSHLHHMRQPTPCTLAPRAGDMSDIVLDVPLAYIMLDRFVDKCTRRFRLGDRVLPSMPTSHLHHMRQPTPCTLAPRAGDMSDIVLDVPLAYIMLDRFVDKCTRRFRLGDRVLPSMPTRGRKRFVSEGDGGAIKDHALKLRE</sequence>
<keyword evidence="5" id="KW-0539">Nucleus</keyword>
<feature type="region of interest" description="Disordered" evidence="6">
    <location>
        <begin position="1"/>
        <end position="92"/>
    </location>
</feature>
<feature type="domain" description="MI" evidence="7">
    <location>
        <begin position="353"/>
        <end position="548"/>
    </location>
</feature>
<dbReference type="InterPro" id="IPR039778">
    <property type="entry name" value="PDCD4"/>
</dbReference>
<keyword evidence="9" id="KW-1185">Reference proteome</keyword>